<evidence type="ECO:0000256" key="1">
    <source>
        <dbReference type="ARBA" id="ARBA00022801"/>
    </source>
</evidence>
<dbReference type="SUPFAM" id="SSF53474">
    <property type="entry name" value="alpha/beta-Hydrolases"/>
    <property type="match status" value="1"/>
</dbReference>
<sequence length="346" mass="38473">MGKILFLLIFIFILFSVYFYSQNKSINLPISSIGTKIVDDILPSPTPKPFYELTIPYLRGRSYEGILGELILAYNRGNYEAYTTSYISDGLRVNGLLTKPSGVMPEGGWPGVVFIHGYIPPTQYLTLERYTDHVDFLARNGLAVFKIDLRGHGNSEGEASGAYYSSDYIIDVLSAVNALGKSGFVNPEKIGLWGHSMAGNVLMRSMAVKPDIKAAVIVSGAVYTYIDLGEYGISDSSYQPPGNSSERARRRQRIRDVYGDPSADSPFWREIAPSNYLTDLKGAIQIHHATNDNVVSINYSRNLNGLLDKTNVPHEIFEYQSGGHNLIGSSFTQAMQRSVEFFKKYL</sequence>
<dbReference type="Proteomes" id="UP000177383">
    <property type="component" value="Unassembled WGS sequence"/>
</dbReference>
<feature type="domain" description="Serine aminopeptidase S33" evidence="2">
    <location>
        <begin position="112"/>
        <end position="222"/>
    </location>
</feature>
<dbReference type="EMBL" id="MFJE01000013">
    <property type="protein sequence ID" value="OGG14614.1"/>
    <property type="molecule type" value="Genomic_DNA"/>
</dbReference>
<comment type="caution">
    <text evidence="3">The sequence shown here is derived from an EMBL/GenBank/DDBJ whole genome shotgun (WGS) entry which is preliminary data.</text>
</comment>
<gene>
    <name evidence="3" type="ORF">A2773_02400</name>
</gene>
<evidence type="ECO:0000313" key="4">
    <source>
        <dbReference type="Proteomes" id="UP000177383"/>
    </source>
</evidence>
<evidence type="ECO:0000259" key="2">
    <source>
        <dbReference type="Pfam" id="PF12146"/>
    </source>
</evidence>
<proteinExistence type="predicted"/>
<keyword evidence="1" id="KW-0378">Hydrolase</keyword>
<protein>
    <recommendedName>
        <fullName evidence="2">Serine aminopeptidase S33 domain-containing protein</fullName>
    </recommendedName>
</protein>
<dbReference type="Gene3D" id="3.40.50.1820">
    <property type="entry name" value="alpha/beta hydrolase"/>
    <property type="match status" value="1"/>
</dbReference>
<dbReference type="PANTHER" id="PTHR22946">
    <property type="entry name" value="DIENELACTONE HYDROLASE DOMAIN-CONTAINING PROTEIN-RELATED"/>
    <property type="match status" value="1"/>
</dbReference>
<dbReference type="InterPro" id="IPR022742">
    <property type="entry name" value="Hydrolase_4"/>
</dbReference>
<evidence type="ECO:0000313" key="3">
    <source>
        <dbReference type="EMBL" id="OGG14614.1"/>
    </source>
</evidence>
<dbReference type="InterPro" id="IPR050261">
    <property type="entry name" value="FrsA_esterase"/>
</dbReference>
<dbReference type="STRING" id="1798375.A2773_02400"/>
<dbReference type="PANTHER" id="PTHR22946:SF9">
    <property type="entry name" value="POLYKETIDE TRANSFERASE AF380"/>
    <property type="match status" value="1"/>
</dbReference>
<reference evidence="3 4" key="1">
    <citation type="journal article" date="2016" name="Nat. Commun.">
        <title>Thousands of microbial genomes shed light on interconnected biogeochemical processes in an aquifer system.</title>
        <authorList>
            <person name="Anantharaman K."/>
            <person name="Brown C.T."/>
            <person name="Hug L.A."/>
            <person name="Sharon I."/>
            <person name="Castelle C.J."/>
            <person name="Probst A.J."/>
            <person name="Thomas B.C."/>
            <person name="Singh A."/>
            <person name="Wilkins M.J."/>
            <person name="Karaoz U."/>
            <person name="Brodie E.L."/>
            <person name="Williams K.H."/>
            <person name="Hubbard S.S."/>
            <person name="Banfield J.F."/>
        </authorList>
    </citation>
    <scope>NUCLEOTIDE SEQUENCE [LARGE SCALE GENOMIC DNA]</scope>
</reference>
<dbReference type="AlphaFoldDB" id="A0A1F5ZQL5"/>
<name>A0A1F5ZQL5_9BACT</name>
<accession>A0A1F5ZQL5</accession>
<organism evidence="3 4">
    <name type="scientific">Candidatus Gottesmanbacteria bacterium RIFCSPHIGHO2_01_FULL_39_10</name>
    <dbReference type="NCBI Taxonomy" id="1798375"/>
    <lineage>
        <taxon>Bacteria</taxon>
        <taxon>Candidatus Gottesmaniibacteriota</taxon>
    </lineage>
</organism>
<dbReference type="GO" id="GO:0052689">
    <property type="term" value="F:carboxylic ester hydrolase activity"/>
    <property type="evidence" value="ECO:0007669"/>
    <property type="project" value="UniProtKB-ARBA"/>
</dbReference>
<dbReference type="Pfam" id="PF12146">
    <property type="entry name" value="Hydrolase_4"/>
    <property type="match status" value="1"/>
</dbReference>
<dbReference type="InterPro" id="IPR029058">
    <property type="entry name" value="AB_hydrolase_fold"/>
</dbReference>